<evidence type="ECO:0000256" key="1">
    <source>
        <dbReference type="SAM" id="MobiDB-lite"/>
    </source>
</evidence>
<feature type="region of interest" description="Disordered" evidence="1">
    <location>
        <begin position="90"/>
        <end position="128"/>
    </location>
</feature>
<evidence type="ECO:0000313" key="3">
    <source>
        <dbReference type="Proteomes" id="UP000230528"/>
    </source>
</evidence>
<proteinExistence type="predicted"/>
<evidence type="ECO:0000313" key="2">
    <source>
        <dbReference type="EMBL" id="ATN87710.1"/>
    </source>
</evidence>
<reference evidence="2 3" key="1">
    <citation type="submission" date="2017-09" db="EMBL/GenBank/DDBJ databases">
        <authorList>
            <person name="Abdullah M."/>
            <person name="Cabreras A."/>
            <person name="Frueh W."/>
            <person name="Le H."/>
            <person name="Lezo S."/>
            <person name="Mvoula E."/>
            <person name="Quinn R."/>
            <person name="Sadana R."/>
            <person name="Saha S."/>
            <person name="Klyczek K."/>
            <person name="Garlena R.A."/>
            <person name="Russell D.A."/>
            <person name="Pope W.H."/>
            <person name="Jacobs-Sera D."/>
            <person name="Hendrix R.W."/>
            <person name="Hatfull G.F."/>
        </authorList>
    </citation>
    <scope>NUCLEOTIDE SEQUENCE [LARGE SCALE GENOMIC DNA]</scope>
</reference>
<name>A0A2D1G7G8_9CAUD</name>
<sequence length="128" mass="14612">MQRHEHYIAAEDLIAEGERTAAQISDVKDQRALVRKHTPQNRERIDHLTQRMDELGKKARGIWAQALVHAELARVEPGIDHMARLTRHRREKALAGQKPPSEVPDDLVDPEAPAPRYEIFSIAEEDSN</sequence>
<dbReference type="Proteomes" id="UP000230528">
    <property type="component" value="Genome"/>
</dbReference>
<dbReference type="EMBL" id="MF919495">
    <property type="protein sequence ID" value="ATN87710.1"/>
    <property type="molecule type" value="Genomic_DNA"/>
</dbReference>
<gene>
    <name evidence="2" type="ORF">SEA_BIGSWOLE_33</name>
</gene>
<organism evidence="2 3">
    <name type="scientific">Mycobacterium phage Bigswole</name>
    <dbReference type="NCBI Taxonomy" id="2041521"/>
    <lineage>
        <taxon>Viruses</taxon>
        <taxon>Duplodnaviria</taxon>
        <taxon>Heunggongvirae</taxon>
        <taxon>Uroviricota</taxon>
        <taxon>Caudoviricetes</taxon>
        <taxon>Ceeclamvirinae</taxon>
        <taxon>Bixzunavirus</taxon>
        <taxon>Bixzunavirus bigswole</taxon>
    </lineage>
</organism>
<keyword evidence="3" id="KW-1185">Reference proteome</keyword>
<protein>
    <submittedName>
        <fullName evidence="2">Uncharacterized protein</fullName>
    </submittedName>
</protein>
<accession>A0A2D1G7G8</accession>